<keyword evidence="1" id="KW-0732">Signal</keyword>
<dbReference type="GO" id="GO:0005549">
    <property type="term" value="F:odorant binding"/>
    <property type="evidence" value="ECO:0007669"/>
    <property type="project" value="InterPro"/>
</dbReference>
<evidence type="ECO:0000313" key="3">
    <source>
        <dbReference type="Proteomes" id="UP000007798"/>
    </source>
</evidence>
<keyword evidence="3" id="KW-1185">Reference proteome</keyword>
<dbReference type="FunCoup" id="B4MKE4">
    <property type="interactions" value="40"/>
</dbReference>
<dbReference type="KEGG" id="dwi:6638400"/>
<reference evidence="2 3" key="1">
    <citation type="journal article" date="2007" name="Nature">
        <title>Evolution of genes and genomes on the Drosophila phylogeny.</title>
        <authorList>
            <consortium name="Drosophila 12 Genomes Consortium"/>
            <person name="Clark A.G."/>
            <person name="Eisen M.B."/>
            <person name="Smith D.R."/>
            <person name="Bergman C.M."/>
            <person name="Oliver B."/>
            <person name="Markow T.A."/>
            <person name="Kaufman T.C."/>
            <person name="Kellis M."/>
            <person name="Gelbart W."/>
            <person name="Iyer V.N."/>
            <person name="Pollard D.A."/>
            <person name="Sackton T.B."/>
            <person name="Larracuente A.M."/>
            <person name="Singh N.D."/>
            <person name="Abad J.P."/>
            <person name="Abt D.N."/>
            <person name="Adryan B."/>
            <person name="Aguade M."/>
            <person name="Akashi H."/>
            <person name="Anderson W.W."/>
            <person name="Aquadro C.F."/>
            <person name="Ardell D.H."/>
            <person name="Arguello R."/>
            <person name="Artieri C.G."/>
            <person name="Barbash D.A."/>
            <person name="Barker D."/>
            <person name="Barsanti P."/>
            <person name="Batterham P."/>
            <person name="Batzoglou S."/>
            <person name="Begun D."/>
            <person name="Bhutkar A."/>
            <person name="Blanco E."/>
            <person name="Bosak S.A."/>
            <person name="Bradley R.K."/>
            <person name="Brand A.D."/>
            <person name="Brent M.R."/>
            <person name="Brooks A.N."/>
            <person name="Brown R.H."/>
            <person name="Butlin R.K."/>
            <person name="Caggese C."/>
            <person name="Calvi B.R."/>
            <person name="Bernardo de Carvalho A."/>
            <person name="Caspi A."/>
            <person name="Castrezana S."/>
            <person name="Celniker S.E."/>
            <person name="Chang J.L."/>
            <person name="Chapple C."/>
            <person name="Chatterji S."/>
            <person name="Chinwalla A."/>
            <person name="Civetta A."/>
            <person name="Clifton S.W."/>
            <person name="Comeron J.M."/>
            <person name="Costello J.C."/>
            <person name="Coyne J.A."/>
            <person name="Daub J."/>
            <person name="David R.G."/>
            <person name="Delcher A.L."/>
            <person name="Delehaunty K."/>
            <person name="Do C.B."/>
            <person name="Ebling H."/>
            <person name="Edwards K."/>
            <person name="Eickbush T."/>
            <person name="Evans J.D."/>
            <person name="Filipski A."/>
            <person name="Findeiss S."/>
            <person name="Freyhult E."/>
            <person name="Fulton L."/>
            <person name="Fulton R."/>
            <person name="Garcia A.C."/>
            <person name="Gardiner A."/>
            <person name="Garfield D.A."/>
            <person name="Garvin B.E."/>
            <person name="Gibson G."/>
            <person name="Gilbert D."/>
            <person name="Gnerre S."/>
            <person name="Godfrey J."/>
            <person name="Good R."/>
            <person name="Gotea V."/>
            <person name="Gravely B."/>
            <person name="Greenberg A.J."/>
            <person name="Griffiths-Jones S."/>
            <person name="Gross S."/>
            <person name="Guigo R."/>
            <person name="Gustafson E.A."/>
            <person name="Haerty W."/>
            <person name="Hahn M.W."/>
            <person name="Halligan D.L."/>
            <person name="Halpern A.L."/>
            <person name="Halter G.M."/>
            <person name="Han M.V."/>
            <person name="Heger A."/>
            <person name="Hillier L."/>
            <person name="Hinrichs A.S."/>
            <person name="Holmes I."/>
            <person name="Hoskins R.A."/>
            <person name="Hubisz M.J."/>
            <person name="Hultmark D."/>
            <person name="Huntley M.A."/>
            <person name="Jaffe D.B."/>
            <person name="Jagadeeshan S."/>
            <person name="Jeck W.R."/>
            <person name="Johnson J."/>
            <person name="Jones C.D."/>
            <person name="Jordan W.C."/>
            <person name="Karpen G.H."/>
            <person name="Kataoka E."/>
            <person name="Keightley P.D."/>
            <person name="Kheradpour P."/>
            <person name="Kirkness E.F."/>
            <person name="Koerich L.B."/>
            <person name="Kristiansen K."/>
            <person name="Kudrna D."/>
            <person name="Kulathinal R.J."/>
            <person name="Kumar S."/>
            <person name="Kwok R."/>
            <person name="Lander E."/>
            <person name="Langley C.H."/>
            <person name="Lapoint R."/>
            <person name="Lazzaro B.P."/>
            <person name="Lee S.J."/>
            <person name="Levesque L."/>
            <person name="Li R."/>
            <person name="Lin C.F."/>
            <person name="Lin M.F."/>
            <person name="Lindblad-Toh K."/>
            <person name="Llopart A."/>
            <person name="Long M."/>
            <person name="Low L."/>
            <person name="Lozovsky E."/>
            <person name="Lu J."/>
            <person name="Luo M."/>
            <person name="Machado C.A."/>
            <person name="Makalowski W."/>
            <person name="Marzo M."/>
            <person name="Matsuda M."/>
            <person name="Matzkin L."/>
            <person name="McAllister B."/>
            <person name="McBride C.S."/>
            <person name="McKernan B."/>
            <person name="McKernan K."/>
            <person name="Mendez-Lago M."/>
            <person name="Minx P."/>
            <person name="Mollenhauer M.U."/>
            <person name="Montooth K."/>
            <person name="Mount S.M."/>
            <person name="Mu X."/>
            <person name="Myers E."/>
            <person name="Negre B."/>
            <person name="Newfeld S."/>
            <person name="Nielsen R."/>
            <person name="Noor M.A."/>
            <person name="O'Grady P."/>
            <person name="Pachter L."/>
            <person name="Papaceit M."/>
            <person name="Parisi M.J."/>
            <person name="Parisi M."/>
            <person name="Parts L."/>
            <person name="Pedersen J.S."/>
            <person name="Pesole G."/>
            <person name="Phillippy A.M."/>
            <person name="Ponting C.P."/>
            <person name="Pop M."/>
            <person name="Porcelli D."/>
            <person name="Powell J.R."/>
            <person name="Prohaska S."/>
            <person name="Pruitt K."/>
            <person name="Puig M."/>
            <person name="Quesneville H."/>
            <person name="Ram K.R."/>
            <person name="Rand D."/>
            <person name="Rasmussen M.D."/>
            <person name="Reed L.K."/>
            <person name="Reenan R."/>
            <person name="Reily A."/>
            <person name="Remington K.A."/>
            <person name="Rieger T.T."/>
            <person name="Ritchie M.G."/>
            <person name="Robin C."/>
            <person name="Rogers Y.H."/>
            <person name="Rohde C."/>
            <person name="Rozas J."/>
            <person name="Rubenfield M.J."/>
            <person name="Ruiz A."/>
            <person name="Russo S."/>
            <person name="Salzberg S.L."/>
            <person name="Sanchez-Gracia A."/>
            <person name="Saranga D.J."/>
            <person name="Sato H."/>
            <person name="Schaeffer S.W."/>
            <person name="Schatz M.C."/>
            <person name="Schlenke T."/>
            <person name="Schwartz R."/>
            <person name="Segarra C."/>
            <person name="Singh R.S."/>
            <person name="Sirot L."/>
            <person name="Sirota M."/>
            <person name="Sisneros N.B."/>
            <person name="Smith C.D."/>
            <person name="Smith T.F."/>
            <person name="Spieth J."/>
            <person name="Stage D.E."/>
            <person name="Stark A."/>
            <person name="Stephan W."/>
            <person name="Strausberg R.L."/>
            <person name="Strempel S."/>
            <person name="Sturgill D."/>
            <person name="Sutton G."/>
            <person name="Sutton G.G."/>
            <person name="Tao W."/>
            <person name="Teichmann S."/>
            <person name="Tobari Y.N."/>
            <person name="Tomimura Y."/>
            <person name="Tsolas J.M."/>
            <person name="Valente V.L."/>
            <person name="Venter E."/>
            <person name="Venter J.C."/>
            <person name="Vicario S."/>
            <person name="Vieira F.G."/>
            <person name="Vilella A.J."/>
            <person name="Villasante A."/>
            <person name="Walenz B."/>
            <person name="Wang J."/>
            <person name="Wasserman M."/>
            <person name="Watts T."/>
            <person name="Wilson D."/>
            <person name="Wilson R.K."/>
            <person name="Wing R.A."/>
            <person name="Wolfner M.F."/>
            <person name="Wong A."/>
            <person name="Wong G.K."/>
            <person name="Wu C.I."/>
            <person name="Wu G."/>
            <person name="Yamamoto D."/>
            <person name="Yang H.P."/>
            <person name="Yang S.P."/>
            <person name="Yorke J.A."/>
            <person name="Yoshida K."/>
            <person name="Zdobnov E."/>
            <person name="Zhang P."/>
            <person name="Zhang Y."/>
            <person name="Zimin A.V."/>
            <person name="Baldwin J."/>
            <person name="Abdouelleil A."/>
            <person name="Abdulkadir J."/>
            <person name="Abebe A."/>
            <person name="Abera B."/>
            <person name="Abreu J."/>
            <person name="Acer S.C."/>
            <person name="Aftuck L."/>
            <person name="Alexander A."/>
            <person name="An P."/>
            <person name="Anderson E."/>
            <person name="Anderson S."/>
            <person name="Arachi H."/>
            <person name="Azer M."/>
            <person name="Bachantsang P."/>
            <person name="Barry A."/>
            <person name="Bayul T."/>
            <person name="Berlin A."/>
            <person name="Bessette D."/>
            <person name="Bloom T."/>
            <person name="Blye J."/>
            <person name="Boguslavskiy L."/>
            <person name="Bonnet C."/>
            <person name="Boukhgalter B."/>
            <person name="Bourzgui I."/>
            <person name="Brown A."/>
            <person name="Cahill P."/>
            <person name="Channer S."/>
            <person name="Cheshatsang Y."/>
            <person name="Chuda L."/>
            <person name="Citroen M."/>
            <person name="Collymore A."/>
            <person name="Cooke P."/>
            <person name="Costello M."/>
            <person name="D'Aco K."/>
            <person name="Daza R."/>
            <person name="De Haan G."/>
            <person name="DeGray S."/>
            <person name="DeMaso C."/>
            <person name="Dhargay N."/>
            <person name="Dooley K."/>
            <person name="Dooley E."/>
            <person name="Doricent M."/>
            <person name="Dorje P."/>
            <person name="Dorjee K."/>
            <person name="Dupes A."/>
            <person name="Elong R."/>
            <person name="Falk J."/>
            <person name="Farina A."/>
            <person name="Faro S."/>
            <person name="Ferguson D."/>
            <person name="Fisher S."/>
            <person name="Foley C.D."/>
            <person name="Franke A."/>
            <person name="Friedrich D."/>
            <person name="Gadbois L."/>
            <person name="Gearin G."/>
            <person name="Gearin C.R."/>
            <person name="Giannoukos G."/>
            <person name="Goode T."/>
            <person name="Graham J."/>
            <person name="Grandbois E."/>
            <person name="Grewal S."/>
            <person name="Gyaltsen K."/>
            <person name="Hafez N."/>
            <person name="Hagos B."/>
            <person name="Hall J."/>
            <person name="Henson C."/>
            <person name="Hollinger A."/>
            <person name="Honan T."/>
            <person name="Huard M.D."/>
            <person name="Hughes L."/>
            <person name="Hurhula B."/>
            <person name="Husby M.E."/>
            <person name="Kamat A."/>
            <person name="Kanga B."/>
            <person name="Kashin S."/>
            <person name="Khazanovich D."/>
            <person name="Kisner P."/>
            <person name="Lance K."/>
            <person name="Lara M."/>
            <person name="Lee W."/>
            <person name="Lennon N."/>
            <person name="Letendre F."/>
            <person name="LeVine R."/>
            <person name="Lipovsky A."/>
            <person name="Liu X."/>
            <person name="Liu J."/>
            <person name="Liu S."/>
            <person name="Lokyitsang T."/>
            <person name="Lokyitsang Y."/>
            <person name="Lubonja R."/>
            <person name="Lui A."/>
            <person name="MacDonald P."/>
            <person name="Magnisalis V."/>
            <person name="Maru K."/>
            <person name="Matthews C."/>
            <person name="McCusker W."/>
            <person name="McDonough S."/>
            <person name="Mehta T."/>
            <person name="Meldrim J."/>
            <person name="Meneus L."/>
            <person name="Mihai O."/>
            <person name="Mihalev A."/>
            <person name="Mihova T."/>
            <person name="Mittelman R."/>
            <person name="Mlenga V."/>
            <person name="Montmayeur A."/>
            <person name="Mulrain L."/>
            <person name="Navidi A."/>
            <person name="Naylor J."/>
            <person name="Negash T."/>
            <person name="Nguyen T."/>
            <person name="Nguyen N."/>
            <person name="Nicol R."/>
            <person name="Norbu C."/>
            <person name="Norbu N."/>
            <person name="Novod N."/>
            <person name="O'Neill B."/>
            <person name="Osman S."/>
            <person name="Markiewicz E."/>
            <person name="Oyono O.L."/>
            <person name="Patti C."/>
            <person name="Phunkhang P."/>
            <person name="Pierre F."/>
            <person name="Priest M."/>
            <person name="Raghuraman S."/>
            <person name="Rege F."/>
            <person name="Reyes R."/>
            <person name="Rise C."/>
            <person name="Rogov P."/>
            <person name="Ross K."/>
            <person name="Ryan E."/>
            <person name="Settipalli S."/>
            <person name="Shea T."/>
            <person name="Sherpa N."/>
            <person name="Shi L."/>
            <person name="Shih D."/>
            <person name="Sparrow T."/>
            <person name="Spaulding J."/>
            <person name="Stalker J."/>
            <person name="Stange-Thomann N."/>
            <person name="Stavropoulos S."/>
            <person name="Stone C."/>
            <person name="Strader C."/>
            <person name="Tesfaye S."/>
            <person name="Thomson T."/>
            <person name="Thoulutsang Y."/>
            <person name="Thoulutsang D."/>
            <person name="Topham K."/>
            <person name="Topping I."/>
            <person name="Tsamla T."/>
            <person name="Vassiliev H."/>
            <person name="Vo A."/>
            <person name="Wangchuk T."/>
            <person name="Wangdi T."/>
            <person name="Weiand M."/>
            <person name="Wilkinson J."/>
            <person name="Wilson A."/>
            <person name="Yadav S."/>
            <person name="Young G."/>
            <person name="Yu Q."/>
            <person name="Zembek L."/>
            <person name="Zhong D."/>
            <person name="Zimmer A."/>
            <person name="Zwirko Z."/>
            <person name="Jaffe D.B."/>
            <person name="Alvarez P."/>
            <person name="Brockman W."/>
            <person name="Butler J."/>
            <person name="Chin C."/>
            <person name="Gnerre S."/>
            <person name="Grabherr M."/>
            <person name="Kleber M."/>
            <person name="Mauceli E."/>
            <person name="MacCallum I."/>
        </authorList>
    </citation>
    <scope>NUCLEOTIDE SEQUENCE [LARGE SCALE GENOMIC DNA]</scope>
    <source>
        <strain evidence="3">Tucson 14030-0811.24</strain>
    </source>
</reference>
<dbReference type="SUPFAM" id="SSF47565">
    <property type="entry name" value="Insect pheromone/odorant-binding proteins"/>
    <property type="match status" value="1"/>
</dbReference>
<dbReference type="InParanoid" id="B4MKE4"/>
<evidence type="ECO:0000313" key="2">
    <source>
        <dbReference type="EMBL" id="EDW72583.1"/>
    </source>
</evidence>
<dbReference type="HOGENOM" id="CLU_2099434_0_0_1"/>
<dbReference type="Gene3D" id="1.10.238.20">
    <property type="entry name" value="Pheromone/general odorant binding protein domain"/>
    <property type="match status" value="1"/>
</dbReference>
<sequence length="116" mass="13481">MKLFYLLIVSILMFNFCRCTDNEHFEACKKNLKISEAELDSIPRKVSIGDLSTNYRCFAKCLNEPYFGKDGKIDPKLIDNEDLRAKYVTCKNQYDNVEDVTGCDYGAYIQMCVYQE</sequence>
<protein>
    <submittedName>
        <fullName evidence="2">Odorant-binding protein 18a-7</fullName>
    </submittedName>
</protein>
<organism evidence="2 3">
    <name type="scientific">Drosophila willistoni</name>
    <name type="common">Fruit fly</name>
    <dbReference type="NCBI Taxonomy" id="7260"/>
    <lineage>
        <taxon>Eukaryota</taxon>
        <taxon>Metazoa</taxon>
        <taxon>Ecdysozoa</taxon>
        <taxon>Arthropoda</taxon>
        <taxon>Hexapoda</taxon>
        <taxon>Insecta</taxon>
        <taxon>Pterygota</taxon>
        <taxon>Neoptera</taxon>
        <taxon>Endopterygota</taxon>
        <taxon>Diptera</taxon>
        <taxon>Brachycera</taxon>
        <taxon>Muscomorpha</taxon>
        <taxon>Ephydroidea</taxon>
        <taxon>Drosophilidae</taxon>
        <taxon>Drosophila</taxon>
        <taxon>Sophophora</taxon>
    </lineage>
</organism>
<dbReference type="EMBL" id="CH963846">
    <property type="protein sequence ID" value="EDW72583.1"/>
    <property type="molecule type" value="Genomic_DNA"/>
</dbReference>
<accession>B4MKE4</accession>
<feature type="signal peptide" evidence="1">
    <location>
        <begin position="1"/>
        <end position="19"/>
    </location>
</feature>
<dbReference type="OMA" id="DDENCQK"/>
<dbReference type="PhylomeDB" id="B4MKE4"/>
<gene>
    <name evidence="2" type="primary">Dwil\Obp18a-7</name>
    <name evidence="2" type="ORF">Dwil_GK20987</name>
</gene>
<proteinExistence type="predicted"/>
<dbReference type="InterPro" id="IPR036728">
    <property type="entry name" value="PBP_GOBP_sf"/>
</dbReference>
<feature type="chain" id="PRO_5002818136" evidence="1">
    <location>
        <begin position="20"/>
        <end position="116"/>
    </location>
</feature>
<dbReference type="Proteomes" id="UP000007798">
    <property type="component" value="Unassembled WGS sequence"/>
</dbReference>
<name>B4MKE4_DROWI</name>
<evidence type="ECO:0000256" key="1">
    <source>
        <dbReference type="SAM" id="SignalP"/>
    </source>
</evidence>
<dbReference type="AlphaFoldDB" id="B4MKE4"/>